<protein>
    <submittedName>
        <fullName evidence="1">Uncharacterized protein</fullName>
    </submittedName>
</protein>
<keyword evidence="2" id="KW-1185">Reference proteome</keyword>
<dbReference type="AlphaFoldDB" id="A0A5D2MNA4"/>
<gene>
    <name evidence="1" type="ORF">ES332_A13G163500v1</name>
</gene>
<sequence>MDSPQSVVSPFKSYVVAESEQQQKSELFTRNSGGLSDGSEVNTKEAVVVEVYVYLARDITSAFTTTGCLC</sequence>
<proteinExistence type="predicted"/>
<dbReference type="EMBL" id="CM017622">
    <property type="protein sequence ID" value="TYH92169.1"/>
    <property type="molecule type" value="Genomic_DNA"/>
</dbReference>
<accession>A0A5D2MNA4</accession>
<organism evidence="1 2">
    <name type="scientific">Gossypium tomentosum</name>
    <name type="common">Hawaiian cotton</name>
    <name type="synonym">Gossypium sandvicense</name>
    <dbReference type="NCBI Taxonomy" id="34277"/>
    <lineage>
        <taxon>Eukaryota</taxon>
        <taxon>Viridiplantae</taxon>
        <taxon>Streptophyta</taxon>
        <taxon>Embryophyta</taxon>
        <taxon>Tracheophyta</taxon>
        <taxon>Spermatophyta</taxon>
        <taxon>Magnoliopsida</taxon>
        <taxon>eudicotyledons</taxon>
        <taxon>Gunneridae</taxon>
        <taxon>Pentapetalae</taxon>
        <taxon>rosids</taxon>
        <taxon>malvids</taxon>
        <taxon>Malvales</taxon>
        <taxon>Malvaceae</taxon>
        <taxon>Malvoideae</taxon>
        <taxon>Gossypium</taxon>
    </lineage>
</organism>
<name>A0A5D2MNA4_GOSTO</name>
<evidence type="ECO:0000313" key="1">
    <source>
        <dbReference type="EMBL" id="TYH92169.1"/>
    </source>
</evidence>
<reference evidence="1 2" key="1">
    <citation type="submission" date="2019-07" db="EMBL/GenBank/DDBJ databases">
        <title>WGS assembly of Gossypium tomentosum.</title>
        <authorList>
            <person name="Chen Z.J."/>
            <person name="Sreedasyam A."/>
            <person name="Ando A."/>
            <person name="Song Q."/>
            <person name="De L."/>
            <person name="Hulse-Kemp A."/>
            <person name="Ding M."/>
            <person name="Ye W."/>
            <person name="Kirkbride R."/>
            <person name="Jenkins J."/>
            <person name="Plott C."/>
            <person name="Lovell J."/>
            <person name="Lin Y.-M."/>
            <person name="Vaughn R."/>
            <person name="Liu B."/>
            <person name="Li W."/>
            <person name="Simpson S."/>
            <person name="Scheffler B."/>
            <person name="Saski C."/>
            <person name="Grover C."/>
            <person name="Hu G."/>
            <person name="Conover J."/>
            <person name="Carlson J."/>
            <person name="Shu S."/>
            <person name="Boston L."/>
            <person name="Williams M."/>
            <person name="Peterson D."/>
            <person name="Mcgee K."/>
            <person name="Jones D."/>
            <person name="Wendel J."/>
            <person name="Stelly D."/>
            <person name="Grimwood J."/>
            <person name="Schmutz J."/>
        </authorList>
    </citation>
    <scope>NUCLEOTIDE SEQUENCE [LARGE SCALE GENOMIC DNA]</scope>
    <source>
        <strain evidence="1">7179.01</strain>
    </source>
</reference>
<evidence type="ECO:0000313" key="2">
    <source>
        <dbReference type="Proteomes" id="UP000322667"/>
    </source>
</evidence>
<dbReference type="Proteomes" id="UP000322667">
    <property type="component" value="Chromosome A13"/>
</dbReference>